<evidence type="ECO:0000313" key="3">
    <source>
        <dbReference type="Proteomes" id="UP001430614"/>
    </source>
</evidence>
<protein>
    <submittedName>
        <fullName evidence="2">Alpha/beta hydrolase</fullName>
    </submittedName>
</protein>
<gene>
    <name evidence="2" type="ORF">LJ655_15550</name>
</gene>
<dbReference type="InterPro" id="IPR029058">
    <property type="entry name" value="AB_hydrolase_fold"/>
</dbReference>
<dbReference type="InterPro" id="IPR022742">
    <property type="entry name" value="Hydrolase_4"/>
</dbReference>
<dbReference type="Proteomes" id="UP001430614">
    <property type="component" value="Unassembled WGS sequence"/>
</dbReference>
<keyword evidence="2" id="KW-0378">Hydrolase</keyword>
<evidence type="ECO:0000259" key="1">
    <source>
        <dbReference type="Pfam" id="PF12146"/>
    </source>
</evidence>
<dbReference type="SUPFAM" id="SSF53474">
    <property type="entry name" value="alpha/beta-Hydrolases"/>
    <property type="match status" value="2"/>
</dbReference>
<feature type="domain" description="Serine aminopeptidase S33" evidence="1">
    <location>
        <begin position="30"/>
        <end position="157"/>
    </location>
</feature>
<name>A0ABS8KEX3_9BURK</name>
<organism evidence="2 3">
    <name type="scientific">Paraburkholderia translucens</name>
    <dbReference type="NCBI Taxonomy" id="2886945"/>
    <lineage>
        <taxon>Bacteria</taxon>
        <taxon>Pseudomonadati</taxon>
        <taxon>Pseudomonadota</taxon>
        <taxon>Betaproteobacteria</taxon>
        <taxon>Burkholderiales</taxon>
        <taxon>Burkholderiaceae</taxon>
        <taxon>Paraburkholderia</taxon>
    </lineage>
</organism>
<comment type="caution">
    <text evidence="2">The sequence shown here is derived from an EMBL/GenBank/DDBJ whole genome shotgun (WGS) entry which is preliminary data.</text>
</comment>
<evidence type="ECO:0000313" key="2">
    <source>
        <dbReference type="EMBL" id="MCC8403288.1"/>
    </source>
</evidence>
<sequence>MKPIVFGDRFGWLHTGSSARGVILCNTYGHEYVWTYNGMRYLADELSARGIWVLRFDYAGTGNSAGADGKPDQFESAVSDIHAAIAVLKAETGVEHVSLCGFRVGAAFALCAAMEKPVDDLVLLAPTTNGRIYLRELSMVRKTWLEQLAPPLRAAQQDSPFSVLGQVYCDEFKRSLESVDLLSALRKAKHAPARRVLLMQARTGANDPLRDALAALGVQAETRPFEGLAGFLQETAFSVLPEETYAEAVEWMSAGREKAVPSQMEKHWPDDLCIQTPEAIERPVCIGEAGLFGILCEPRTGATHGMAYLLANTSASAHVGDSRLSVRIARELARGGIASLRFDAHGRGDSPPDGTANQPNRRFSHIYDSVATEDTAAAARWLSLHGYKTIFAFGICSGAYHALKAGIMETTIKGVVAVNIPTFRKPEEMAPGALREAAHNSMAGYAISMLDPAKWKRVLTDKKKLTRIVRFVAGNLSARVRSLVVGALRLDALSNTTRERAAEPLPMMRALDAKGVKTVLVHGAYDASMDLLAANFGRRGARLSRFPSIRVAIFDDVDHALFNASNSAKVISLCDSVIKETSGAAAQANHFVGAASVSRPARPKRYFTSKP</sequence>
<dbReference type="GO" id="GO:0016787">
    <property type="term" value="F:hydrolase activity"/>
    <property type="evidence" value="ECO:0007669"/>
    <property type="project" value="UniProtKB-KW"/>
</dbReference>
<reference evidence="2 3" key="1">
    <citation type="submission" date="2021-11" db="EMBL/GenBank/DDBJ databases">
        <authorList>
            <person name="Oh E.-T."/>
            <person name="Kim S.-B."/>
        </authorList>
    </citation>
    <scope>NUCLEOTIDE SEQUENCE [LARGE SCALE GENOMIC DNA]</scope>
    <source>
        <strain evidence="2 3">MMS20-SJTN17</strain>
    </source>
</reference>
<accession>A0ABS8KEX3</accession>
<dbReference type="PANTHER" id="PTHR43265">
    <property type="entry name" value="ESTERASE ESTD"/>
    <property type="match status" value="1"/>
</dbReference>
<dbReference type="Pfam" id="PF12146">
    <property type="entry name" value="Hydrolase_4"/>
    <property type="match status" value="1"/>
</dbReference>
<dbReference type="PANTHER" id="PTHR43265:SF1">
    <property type="entry name" value="ESTERASE ESTD"/>
    <property type="match status" value="1"/>
</dbReference>
<dbReference type="InterPro" id="IPR053145">
    <property type="entry name" value="AB_hydrolase_Est10"/>
</dbReference>
<dbReference type="Gene3D" id="3.40.50.1820">
    <property type="entry name" value="alpha/beta hydrolase"/>
    <property type="match status" value="2"/>
</dbReference>
<keyword evidence="3" id="KW-1185">Reference proteome</keyword>
<proteinExistence type="predicted"/>
<dbReference type="EMBL" id="JAJITC010000007">
    <property type="protein sequence ID" value="MCC8403288.1"/>
    <property type="molecule type" value="Genomic_DNA"/>
</dbReference>
<dbReference type="RefSeq" id="WP_230562140.1">
    <property type="nucleotide sequence ID" value="NZ_JAJITC010000007.1"/>
</dbReference>